<evidence type="ECO:0000313" key="3">
    <source>
        <dbReference type="Proteomes" id="UP000284161"/>
    </source>
</evidence>
<comment type="caution">
    <text evidence="2">The sequence shown here is derived from an EMBL/GenBank/DDBJ whole genome shotgun (WGS) entry which is preliminary data.</text>
</comment>
<evidence type="ECO:0000259" key="1">
    <source>
        <dbReference type="Pfam" id="PF12508"/>
    </source>
</evidence>
<organism evidence="2 3">
    <name type="scientific">Bacteroides stercoris</name>
    <dbReference type="NCBI Taxonomy" id="46506"/>
    <lineage>
        <taxon>Bacteria</taxon>
        <taxon>Pseudomonadati</taxon>
        <taxon>Bacteroidota</taxon>
        <taxon>Bacteroidia</taxon>
        <taxon>Bacteroidales</taxon>
        <taxon>Bacteroidaceae</taxon>
        <taxon>Bacteroides</taxon>
    </lineage>
</organism>
<accession>A0A412E0U9</accession>
<dbReference type="InterPro" id="IPR022187">
    <property type="entry name" value="Conjug_transposon_TraM"/>
</dbReference>
<proteinExistence type="predicted"/>
<dbReference type="EMBL" id="QRUB01000021">
    <property type="protein sequence ID" value="RGR26323.1"/>
    <property type="molecule type" value="Genomic_DNA"/>
</dbReference>
<dbReference type="Proteomes" id="UP000284161">
    <property type="component" value="Unassembled WGS sequence"/>
</dbReference>
<dbReference type="Pfam" id="PF12508">
    <property type="entry name" value="Transposon_TraM"/>
    <property type="match status" value="1"/>
</dbReference>
<gene>
    <name evidence="2" type="primary">traM</name>
    <name evidence="2" type="ORF">DWY58_15450</name>
</gene>
<protein>
    <submittedName>
        <fullName evidence="2">Conjugative transposon protein TraM</fullName>
    </submittedName>
</protein>
<dbReference type="InterPro" id="IPR055407">
    <property type="entry name" value="TraM_C"/>
</dbReference>
<dbReference type="NCBIfam" id="TIGR03779">
    <property type="entry name" value="Bac_Flav_CT_M"/>
    <property type="match status" value="1"/>
</dbReference>
<reference evidence="2 3" key="1">
    <citation type="submission" date="2018-08" db="EMBL/GenBank/DDBJ databases">
        <title>A genome reference for cultivated species of the human gut microbiota.</title>
        <authorList>
            <person name="Zou Y."/>
            <person name="Xue W."/>
            <person name="Luo G."/>
        </authorList>
    </citation>
    <scope>NUCLEOTIDE SEQUENCE [LARGE SCALE GENOMIC DNA]</scope>
    <source>
        <strain evidence="2 3">AF25-6</strain>
    </source>
</reference>
<name>A0A412E0U9_BACSE</name>
<sequence>MLEPLQVGGVPVPANTPLYGTVRIEGQRMAVTVNSIESGGNILPVELVAYDMDGQEGLFVPNTAERTAMKEAAANIGGSFGTSISFARSASQQLVMDVTRGVLGGGSQYLATKMREVKVAVKANYQLLLISKKQ</sequence>
<feature type="domain" description="Conjugative transposon TraM C-terminal" evidence="1">
    <location>
        <begin position="2"/>
        <end position="129"/>
    </location>
</feature>
<evidence type="ECO:0000313" key="2">
    <source>
        <dbReference type="EMBL" id="RGR26323.1"/>
    </source>
</evidence>
<dbReference type="AlphaFoldDB" id="A0A412E0U9"/>